<dbReference type="AlphaFoldDB" id="A0A0F7ZV17"/>
<name>A0A0F7ZV17_9HYPO</name>
<reference evidence="1 2" key="1">
    <citation type="journal article" date="2014" name="Genome Biol. Evol.">
        <title>Comparative genomics and transcriptomics analyses reveal divergent lifestyle features of nematode endoparasitic fungus Hirsutella minnesotensis.</title>
        <authorList>
            <person name="Lai Y."/>
            <person name="Liu K."/>
            <person name="Zhang X."/>
            <person name="Zhang X."/>
            <person name="Li K."/>
            <person name="Wang N."/>
            <person name="Shu C."/>
            <person name="Wu Y."/>
            <person name="Wang C."/>
            <person name="Bushley K.E."/>
            <person name="Xiang M."/>
            <person name="Liu X."/>
        </authorList>
    </citation>
    <scope>NUCLEOTIDE SEQUENCE [LARGE SCALE GENOMIC DNA]</scope>
    <source>
        <strain evidence="1 2">3608</strain>
    </source>
</reference>
<dbReference type="OrthoDB" id="2363873at2759"/>
<dbReference type="EMBL" id="KQ030514">
    <property type="protein sequence ID" value="KJZ75833.1"/>
    <property type="molecule type" value="Genomic_DNA"/>
</dbReference>
<protein>
    <submittedName>
        <fullName evidence="1">Uncharacterized protein</fullName>
    </submittedName>
</protein>
<accession>A0A0F7ZV17</accession>
<dbReference type="Proteomes" id="UP000054481">
    <property type="component" value="Unassembled WGS sequence"/>
</dbReference>
<evidence type="ECO:0000313" key="1">
    <source>
        <dbReference type="EMBL" id="KJZ75833.1"/>
    </source>
</evidence>
<sequence>MPLLLSWTTGASLDVGEALHEYVDVSAGFLETLKPRPAFGLLAERLTHDSYQHWVSEKRKDSFPKNWARLWEIHVSPADEKH</sequence>
<gene>
    <name evidence="1" type="ORF">HIM_04657</name>
</gene>
<organism evidence="1 2">
    <name type="scientific">Hirsutella minnesotensis 3608</name>
    <dbReference type="NCBI Taxonomy" id="1043627"/>
    <lineage>
        <taxon>Eukaryota</taxon>
        <taxon>Fungi</taxon>
        <taxon>Dikarya</taxon>
        <taxon>Ascomycota</taxon>
        <taxon>Pezizomycotina</taxon>
        <taxon>Sordariomycetes</taxon>
        <taxon>Hypocreomycetidae</taxon>
        <taxon>Hypocreales</taxon>
        <taxon>Ophiocordycipitaceae</taxon>
        <taxon>Hirsutella</taxon>
    </lineage>
</organism>
<proteinExistence type="predicted"/>
<evidence type="ECO:0000313" key="2">
    <source>
        <dbReference type="Proteomes" id="UP000054481"/>
    </source>
</evidence>
<keyword evidence="2" id="KW-1185">Reference proteome</keyword>